<evidence type="ECO:0000256" key="7">
    <source>
        <dbReference type="ARBA" id="ARBA00023150"/>
    </source>
</evidence>
<dbReference type="InterPro" id="IPR029044">
    <property type="entry name" value="Nucleotide-diphossugar_trans"/>
</dbReference>
<evidence type="ECO:0000313" key="10">
    <source>
        <dbReference type="EMBL" id="GLZ80483.1"/>
    </source>
</evidence>
<name>A0A9W6WBW2_9ACTN</name>
<feature type="region of interest" description="Disordered" evidence="8">
    <location>
        <begin position="25"/>
        <end position="50"/>
    </location>
</feature>
<dbReference type="GO" id="GO:0006777">
    <property type="term" value="P:Mo-molybdopterin cofactor biosynthetic process"/>
    <property type="evidence" value="ECO:0007669"/>
    <property type="project" value="UniProtKB-KW"/>
</dbReference>
<reference evidence="10" key="1">
    <citation type="submission" date="2023-03" db="EMBL/GenBank/DDBJ databases">
        <title>Actinorhabdospora filicis NBRC 111898.</title>
        <authorList>
            <person name="Ichikawa N."/>
            <person name="Sato H."/>
            <person name="Tonouchi N."/>
        </authorList>
    </citation>
    <scope>NUCLEOTIDE SEQUENCE</scope>
    <source>
        <strain evidence="10">NBRC 111898</strain>
    </source>
</reference>
<evidence type="ECO:0000256" key="2">
    <source>
        <dbReference type="ARBA" id="ARBA00022679"/>
    </source>
</evidence>
<keyword evidence="4" id="KW-0547">Nucleotide-binding</keyword>
<gene>
    <name evidence="10" type="ORF">Afil01_52900</name>
</gene>
<keyword evidence="5" id="KW-0460">Magnesium</keyword>
<keyword evidence="3" id="KW-0479">Metal-binding</keyword>
<feature type="domain" description="MobA-like NTP transferase" evidence="9">
    <location>
        <begin position="13"/>
        <end position="177"/>
    </location>
</feature>
<keyword evidence="7" id="KW-0501">Molybdenum cofactor biosynthesis</keyword>
<dbReference type="InterPro" id="IPR013482">
    <property type="entry name" value="Molybde_CF_guanTrfase"/>
</dbReference>
<dbReference type="Gene3D" id="3.90.550.10">
    <property type="entry name" value="Spore Coat Polysaccharide Biosynthesis Protein SpsA, Chain A"/>
    <property type="match status" value="1"/>
</dbReference>
<dbReference type="PANTHER" id="PTHR19136">
    <property type="entry name" value="MOLYBDENUM COFACTOR GUANYLYLTRANSFERASE"/>
    <property type="match status" value="1"/>
</dbReference>
<evidence type="ECO:0000256" key="5">
    <source>
        <dbReference type="ARBA" id="ARBA00022842"/>
    </source>
</evidence>
<organism evidence="10 11">
    <name type="scientific">Actinorhabdospora filicis</name>
    <dbReference type="NCBI Taxonomy" id="1785913"/>
    <lineage>
        <taxon>Bacteria</taxon>
        <taxon>Bacillati</taxon>
        <taxon>Actinomycetota</taxon>
        <taxon>Actinomycetes</taxon>
        <taxon>Micromonosporales</taxon>
        <taxon>Micromonosporaceae</taxon>
        <taxon>Actinorhabdospora</taxon>
    </lineage>
</organism>
<evidence type="ECO:0000256" key="6">
    <source>
        <dbReference type="ARBA" id="ARBA00023134"/>
    </source>
</evidence>
<dbReference type="Pfam" id="PF12804">
    <property type="entry name" value="NTP_transf_3"/>
    <property type="match status" value="1"/>
</dbReference>
<dbReference type="EMBL" id="BSTX01000004">
    <property type="protein sequence ID" value="GLZ80483.1"/>
    <property type="molecule type" value="Genomic_DNA"/>
</dbReference>
<keyword evidence="1" id="KW-0963">Cytoplasm</keyword>
<keyword evidence="2" id="KW-0808">Transferase</keyword>
<comment type="caution">
    <text evidence="10">The sequence shown here is derived from an EMBL/GenBank/DDBJ whole genome shotgun (WGS) entry which is preliminary data.</text>
</comment>
<proteinExistence type="predicted"/>
<dbReference type="GO" id="GO:0005525">
    <property type="term" value="F:GTP binding"/>
    <property type="evidence" value="ECO:0007669"/>
    <property type="project" value="UniProtKB-KW"/>
</dbReference>
<dbReference type="CDD" id="cd02503">
    <property type="entry name" value="MobA"/>
    <property type="match status" value="1"/>
</dbReference>
<keyword evidence="11" id="KW-1185">Reference proteome</keyword>
<dbReference type="InterPro" id="IPR025877">
    <property type="entry name" value="MobA-like_NTP_Trfase"/>
</dbReference>
<protein>
    <recommendedName>
        <fullName evidence="9">MobA-like NTP transferase domain-containing protein</fullName>
    </recommendedName>
</protein>
<evidence type="ECO:0000256" key="8">
    <source>
        <dbReference type="SAM" id="MobiDB-lite"/>
    </source>
</evidence>
<keyword evidence="6" id="KW-0342">GTP-binding</keyword>
<dbReference type="SUPFAM" id="SSF53448">
    <property type="entry name" value="Nucleotide-diphospho-sugar transferases"/>
    <property type="match status" value="1"/>
</dbReference>
<evidence type="ECO:0000313" key="11">
    <source>
        <dbReference type="Proteomes" id="UP001165079"/>
    </source>
</evidence>
<evidence type="ECO:0000256" key="1">
    <source>
        <dbReference type="ARBA" id="ARBA00022490"/>
    </source>
</evidence>
<evidence type="ECO:0000256" key="4">
    <source>
        <dbReference type="ARBA" id="ARBA00022741"/>
    </source>
</evidence>
<evidence type="ECO:0000259" key="9">
    <source>
        <dbReference type="Pfam" id="PF12804"/>
    </source>
</evidence>
<dbReference type="GO" id="GO:0046872">
    <property type="term" value="F:metal ion binding"/>
    <property type="evidence" value="ECO:0007669"/>
    <property type="project" value="UniProtKB-KW"/>
</dbReference>
<dbReference type="Proteomes" id="UP001165079">
    <property type="component" value="Unassembled WGS sequence"/>
</dbReference>
<dbReference type="PANTHER" id="PTHR19136:SF81">
    <property type="entry name" value="MOLYBDENUM COFACTOR GUANYLYLTRANSFERASE"/>
    <property type="match status" value="1"/>
</dbReference>
<accession>A0A9W6WBW2</accession>
<dbReference type="GO" id="GO:0016779">
    <property type="term" value="F:nucleotidyltransferase activity"/>
    <property type="evidence" value="ECO:0007669"/>
    <property type="project" value="TreeGrafter"/>
</dbReference>
<evidence type="ECO:0000256" key="3">
    <source>
        <dbReference type="ARBA" id="ARBA00022723"/>
    </source>
</evidence>
<sequence length="230" mass="23486">MKPVPATDRRAAAIVLTGGASRRMGTDKTVLRLGDSGGSGGPDDPDGSGGRTLLERVLDALTGAAVTPIVVVGPPSPITDSRPTLISVTESTPGGGPAHALATGLAQIPGGIVLLLAADLPFLTAEAVMALVTALSTADPHRPVDGAVYTDGTRPQWLCGAWRVDALRKAVAATGAAPGTPLRALLAPLAREELTWTAPGPPPYFDCDTPEALAEAERILSTRDAWKARP</sequence>
<dbReference type="AlphaFoldDB" id="A0A9W6WBW2"/>